<dbReference type="RefSeq" id="XP_013062332.2">
    <property type="nucleotide sequence ID" value="XM_013206878.2"/>
</dbReference>
<dbReference type="EnsemblMetazoa" id="BGLB024170-RC">
    <property type="protein sequence ID" value="BGLB024170-PC"/>
    <property type="gene ID" value="BGLB024170"/>
</dbReference>
<reference evidence="3" key="1">
    <citation type="submission" date="2020-05" db="UniProtKB">
        <authorList>
            <consortium name="EnsemblMetazoa"/>
        </authorList>
    </citation>
    <scope>IDENTIFICATION</scope>
    <source>
        <strain evidence="3">BB02</strain>
    </source>
</reference>
<dbReference type="SUPFAM" id="SSF54236">
    <property type="entry name" value="Ubiquitin-like"/>
    <property type="match status" value="1"/>
</dbReference>
<feature type="domain" description="FERM" evidence="2">
    <location>
        <begin position="16"/>
        <end position="322"/>
    </location>
</feature>
<name>A0A2C9KW49_BIOGL</name>
<dbReference type="KEGG" id="bgt:106051673"/>
<accession>A0A2C9KW49</accession>
<evidence type="ECO:0000256" key="1">
    <source>
        <dbReference type="SAM" id="MobiDB-lite"/>
    </source>
</evidence>
<proteinExistence type="predicted"/>
<feature type="region of interest" description="Disordered" evidence="1">
    <location>
        <begin position="1089"/>
        <end position="1131"/>
    </location>
</feature>
<dbReference type="InterPro" id="IPR035963">
    <property type="entry name" value="FERM_2"/>
</dbReference>
<feature type="compositionally biased region" description="Low complexity" evidence="1">
    <location>
        <begin position="514"/>
        <end position="524"/>
    </location>
</feature>
<dbReference type="Pfam" id="PF00373">
    <property type="entry name" value="FERM_M"/>
    <property type="match status" value="1"/>
</dbReference>
<dbReference type="InterPro" id="IPR029071">
    <property type="entry name" value="Ubiquitin-like_domsf"/>
</dbReference>
<dbReference type="InterPro" id="IPR019748">
    <property type="entry name" value="FERM_central"/>
</dbReference>
<gene>
    <name evidence="3" type="primary">106051673</name>
</gene>
<dbReference type="InterPro" id="IPR047145">
    <property type="entry name" value="FRMD6-like"/>
</dbReference>
<dbReference type="SUPFAM" id="SSF47031">
    <property type="entry name" value="Second domain of FERM"/>
    <property type="match status" value="1"/>
</dbReference>
<dbReference type="InterPro" id="IPR014352">
    <property type="entry name" value="FERM/acyl-CoA-bd_prot_sf"/>
</dbReference>
<dbReference type="Gene3D" id="1.20.80.10">
    <property type="match status" value="1"/>
</dbReference>
<dbReference type="RefSeq" id="XP_013062334.2">
    <property type="nucleotide sequence ID" value="XM_013206880.2"/>
</dbReference>
<feature type="compositionally biased region" description="Low complexity" evidence="1">
    <location>
        <begin position="937"/>
        <end position="946"/>
    </location>
</feature>
<dbReference type="PANTHER" id="PTHR13429">
    <property type="entry name" value="FERM DOMAIN (PROTEIN4.1-EZRIN-RADIXIN-MOESIN) FAMILY"/>
    <property type="match status" value="1"/>
</dbReference>
<dbReference type="Gene3D" id="2.30.29.30">
    <property type="entry name" value="Pleckstrin-homology domain (PH domain)/Phosphotyrosine-binding domain (PTB)"/>
    <property type="match status" value="1"/>
</dbReference>
<dbReference type="CDD" id="cd17101">
    <property type="entry name" value="FERM_F1_PTPN13_like"/>
    <property type="match status" value="1"/>
</dbReference>
<dbReference type="InterPro" id="IPR011993">
    <property type="entry name" value="PH-like_dom_sf"/>
</dbReference>
<dbReference type="Proteomes" id="UP000076420">
    <property type="component" value="Unassembled WGS sequence"/>
</dbReference>
<dbReference type="EnsemblMetazoa" id="BGLB024170-RB">
    <property type="protein sequence ID" value="BGLB024170-PB"/>
    <property type="gene ID" value="BGLB024170"/>
</dbReference>
<feature type="region of interest" description="Disordered" evidence="1">
    <location>
        <begin position="430"/>
        <end position="531"/>
    </location>
</feature>
<dbReference type="AlphaFoldDB" id="A0A2C9KW49"/>
<dbReference type="Pfam" id="PF09379">
    <property type="entry name" value="FERM_N"/>
    <property type="match status" value="1"/>
</dbReference>
<dbReference type="Pfam" id="PF09380">
    <property type="entry name" value="FERM_C"/>
    <property type="match status" value="1"/>
</dbReference>
<dbReference type="InterPro" id="IPR018979">
    <property type="entry name" value="FERM_N"/>
</dbReference>
<dbReference type="Gene3D" id="3.10.20.90">
    <property type="entry name" value="Phosphatidylinositol 3-kinase Catalytic Subunit, Chain A, domain 1"/>
    <property type="match status" value="1"/>
</dbReference>
<dbReference type="PANTHER" id="PTHR13429:SF5">
    <property type="entry name" value="PROTEIN EXPANDED"/>
    <property type="match status" value="1"/>
</dbReference>
<protein>
    <recommendedName>
        <fullName evidence="2">FERM domain-containing protein</fullName>
    </recommendedName>
</protein>
<feature type="compositionally biased region" description="Polar residues" evidence="1">
    <location>
        <begin position="489"/>
        <end position="501"/>
    </location>
</feature>
<organism evidence="3 4">
    <name type="scientific">Biomphalaria glabrata</name>
    <name type="common">Bloodfluke planorb</name>
    <name type="synonym">Freshwater snail</name>
    <dbReference type="NCBI Taxonomy" id="6526"/>
    <lineage>
        <taxon>Eukaryota</taxon>
        <taxon>Metazoa</taxon>
        <taxon>Spiralia</taxon>
        <taxon>Lophotrochozoa</taxon>
        <taxon>Mollusca</taxon>
        <taxon>Gastropoda</taxon>
        <taxon>Heterobranchia</taxon>
        <taxon>Euthyneura</taxon>
        <taxon>Panpulmonata</taxon>
        <taxon>Hygrophila</taxon>
        <taxon>Lymnaeoidea</taxon>
        <taxon>Planorbidae</taxon>
        <taxon>Biomphalaria</taxon>
    </lineage>
</organism>
<dbReference type="GO" id="GO:0098592">
    <property type="term" value="C:cytoplasmic side of apical plasma membrane"/>
    <property type="evidence" value="ECO:0007669"/>
    <property type="project" value="TreeGrafter"/>
</dbReference>
<feature type="compositionally biased region" description="Polar residues" evidence="1">
    <location>
        <begin position="430"/>
        <end position="443"/>
    </location>
</feature>
<dbReference type="PROSITE" id="PS50057">
    <property type="entry name" value="FERM_3"/>
    <property type="match status" value="1"/>
</dbReference>
<dbReference type="InterPro" id="IPR018980">
    <property type="entry name" value="FERM_PH-like_C"/>
</dbReference>
<feature type="compositionally biased region" description="Basic and acidic residues" evidence="1">
    <location>
        <begin position="955"/>
        <end position="970"/>
    </location>
</feature>
<dbReference type="SUPFAM" id="SSF50729">
    <property type="entry name" value="PH domain-like"/>
    <property type="match status" value="1"/>
</dbReference>
<dbReference type="VEuPathDB" id="VectorBase:BGLAX_048631"/>
<feature type="region of interest" description="Disordered" evidence="1">
    <location>
        <begin position="936"/>
        <end position="970"/>
    </location>
</feature>
<dbReference type="OrthoDB" id="5957665at2759"/>
<sequence>MTAKPAAVGSVGKKRKLVNVHLLNGDQHVVYVDVKSKFQEVFNQVAVHLSLRETEYFGLAFKRDNEYNFILLDEKIHKLAPKQWKSGSGEGLDGDGKALINVWFRVQFYVDQVILLREKVTRHQYYLQLKDNVLQYNHLYNEEKCFQLAGYALQADFGNYIQEKHGTGYLDPALYFPKWMLDRHGADYLARHLPTVHRDLHNMTKNDAELRYIRNASLHPGAHNLHFYTVKKRKSDKALNTWLAVCAKGVEVYEDDAGYKNHISTFLWRDIGKLYFDKKKFEIRSVQSAGGRRYMYYTDCDIKSKYLLSICRGTHMFQMAIQPKLMEIQHLDNEDQKRYRESYIYSDSRDRSHFQHSPSKSLSAAGSNQRFSLISDASSTTTSGIVSDRMAISFDDGDDHTKEIMIDCPPRSAMASTPSQMKSKFQLLSSFKQSPQSNKTSPSLHGLDIGTSENISPQELSPTSSNGSWRARHSQTAAYFMGHGGLSLPSPTTPTHDNSPYTGIRRNGQRDSSSKLLPGSLLSSVDRNTSGDSAVSVSGILIGSDKLAPLSLPPSEHRTLPTSSHIGKPGKAGISSNITNFSLATRSALNHAKAINPSSPVSVIFTPLGATNDAPVLGLQNTPVGKENIELLKAGSSPREVPQAFKFPPTSEYEHNEKMMLLNSPRANFSELYGNSYTMPNKVPEQSSKYNQDALKTSVGSRDQYAVPVPQRRPQSTIPDLYSSIATTMQVNQTLLSADKTKDFKSVVDPQPVKENKPQLTLQNEPVNKSVTEHYRLALQQGSVHFIDQQASVRSHFQEGFSTKETSLRPEVYQKLLFSGNQQQSQQQQILQHQSIQSNLQECYPHGAGNKEFQKTSSLKQTINKLDLQENEENKENYFRDDDKSTKCEDTVSSSCQQSSNKAMLHPELKQILGQSHAISLPLITALCNDSTLMQASRSQSGSRSSYDTSTVRSTDSRLTRLSHETDPRRWSSCGQADVMLSVQSSRPYSWHSEHLDLDTQLALPITDHLTPTSVPNPRAVNNKHLKIADNQNNLPPKMIESDPGPSSPRIHSHYCGTFWWDTPSMDMNSSSWTEVIPYSFSAHSLASSSAQHTGQPHQHMVPHKLSSGGHRNSDSSITHKQMMKENIGIA</sequence>
<feature type="region of interest" description="Disordered" evidence="1">
    <location>
        <begin position="552"/>
        <end position="571"/>
    </location>
</feature>
<dbReference type="InterPro" id="IPR000299">
    <property type="entry name" value="FERM_domain"/>
</dbReference>
<evidence type="ECO:0000259" key="2">
    <source>
        <dbReference type="PROSITE" id="PS50057"/>
    </source>
</evidence>
<dbReference type="SMART" id="SM00295">
    <property type="entry name" value="B41"/>
    <property type="match status" value="1"/>
</dbReference>
<evidence type="ECO:0000313" key="3">
    <source>
        <dbReference type="EnsemblMetazoa" id="BGLB024170-PC"/>
    </source>
</evidence>
<evidence type="ECO:0000313" key="4">
    <source>
        <dbReference type="Proteomes" id="UP000076420"/>
    </source>
</evidence>
<dbReference type="SMART" id="SM01196">
    <property type="entry name" value="FERM_C"/>
    <property type="match status" value="1"/>
</dbReference>
<dbReference type="GO" id="GO:0035332">
    <property type="term" value="P:positive regulation of hippo signaling"/>
    <property type="evidence" value="ECO:0007669"/>
    <property type="project" value="TreeGrafter"/>
</dbReference>
<dbReference type="EnsemblMetazoa" id="BGLB024170-RA">
    <property type="protein sequence ID" value="BGLB024170-PA"/>
    <property type="gene ID" value="BGLB024170"/>
</dbReference>
<dbReference type="STRING" id="6526.A0A2C9KW49"/>
<dbReference type="InterPro" id="IPR019749">
    <property type="entry name" value="Band_41_domain"/>
</dbReference>
<dbReference type="VEuPathDB" id="VectorBase:BGLB024170"/>
<dbReference type="CDD" id="cd14473">
    <property type="entry name" value="FERM_B-lobe"/>
    <property type="match status" value="1"/>
</dbReference>
<feature type="compositionally biased region" description="Polar residues" evidence="1">
    <location>
        <begin position="451"/>
        <end position="468"/>
    </location>
</feature>